<dbReference type="PANTHER" id="PTHR19328">
    <property type="entry name" value="HEDGEHOG-INTERACTING PROTEIN"/>
    <property type="match status" value="1"/>
</dbReference>
<evidence type="ECO:0000313" key="3">
    <source>
        <dbReference type="EMBL" id="MBD1386929.1"/>
    </source>
</evidence>
<dbReference type="SUPFAM" id="SSF50952">
    <property type="entry name" value="Soluble quinoprotein glucose dehydrogenase"/>
    <property type="match status" value="1"/>
</dbReference>
<reference evidence="3 4" key="1">
    <citation type="submission" date="2020-09" db="EMBL/GenBank/DDBJ databases">
        <title>Novel species of Mucilaginibacter isolated from a glacier on the Tibetan Plateau.</title>
        <authorList>
            <person name="Liu Q."/>
            <person name="Xin Y.-H."/>
        </authorList>
    </citation>
    <scope>NUCLEOTIDE SEQUENCE [LARGE SCALE GENOMIC DNA]</scope>
    <source>
        <strain evidence="3 4">CGMCC 1.13878</strain>
    </source>
</reference>
<name>A0ABR7X8L8_9SPHI</name>
<comment type="caution">
    <text evidence="3">The sequence shown here is derived from an EMBL/GenBank/DDBJ whole genome shotgun (WGS) entry which is preliminary data.</text>
</comment>
<accession>A0ABR7X8L8</accession>
<feature type="domain" description="Pyrroloquinoline quinone-dependent pyranose dehydrogenase beta-propeller" evidence="2">
    <location>
        <begin position="51"/>
        <end position="433"/>
    </location>
</feature>
<feature type="signal peptide" evidence="1">
    <location>
        <begin position="1"/>
        <end position="23"/>
    </location>
</feature>
<dbReference type="EMBL" id="JACWMW010000003">
    <property type="protein sequence ID" value="MBD1386929.1"/>
    <property type="molecule type" value="Genomic_DNA"/>
</dbReference>
<keyword evidence="1" id="KW-0732">Signal</keyword>
<sequence>MKNRSFNFVLAATVLAGSILFNACKSNESKTTADSTNTASDTTKSPSGLTLPAGFNAAIIAENLGGTRHIAVSPQGDIFIKLGKPKDGKGVLVLHENNGKADVKNSFGDYEGTGTYIKNGYLYTSSNEDVYRYKLNDKNEVIDATKPETIVKGLINRKQHEAKAIVLDDAGNLYVNIGAYSNSCQIKDREKGSLGQPGCPILDSAGGIWQFKADKLNQTYKDGVRYATGLRNVVGMDWNKQDNQLFVMQHGRDALHDIFPDMFDTKQSANLPAECMYAIKKGDNAGWPYIYYDQYQTKKILAPEYGGDGKKDGDPTNKYISPAAAYPAHLAPNGLLFYTGNQFPEKYKNGAFIAFHGSWNRAPEPQAGYYVVFQPFKDGKPDGKWEVFADGFSGSAANTAKGSAERRPCGLAQGPDGSIYVTDDSKGTIYKISYKK</sequence>
<dbReference type="InterPro" id="IPR011042">
    <property type="entry name" value="6-blade_b-propeller_TolB-like"/>
</dbReference>
<dbReference type="RefSeq" id="WP_191176748.1">
    <property type="nucleotide sequence ID" value="NZ_JACWMW010000003.1"/>
</dbReference>
<organism evidence="3 4">
    <name type="scientific">Mucilaginibacter rigui</name>
    <dbReference type="NCBI Taxonomy" id="534635"/>
    <lineage>
        <taxon>Bacteria</taxon>
        <taxon>Pseudomonadati</taxon>
        <taxon>Bacteroidota</taxon>
        <taxon>Sphingobacteriia</taxon>
        <taxon>Sphingobacteriales</taxon>
        <taxon>Sphingobacteriaceae</taxon>
        <taxon>Mucilaginibacter</taxon>
    </lineage>
</organism>
<dbReference type="PANTHER" id="PTHR19328:SF53">
    <property type="entry name" value="MEMBRANE PROTEIN"/>
    <property type="match status" value="1"/>
</dbReference>
<evidence type="ECO:0000313" key="4">
    <source>
        <dbReference type="Proteomes" id="UP000618754"/>
    </source>
</evidence>
<gene>
    <name evidence="3" type="ORF">IDJ75_16710</name>
</gene>
<feature type="chain" id="PRO_5045249814" evidence="1">
    <location>
        <begin position="24"/>
        <end position="436"/>
    </location>
</feature>
<dbReference type="InterPro" id="IPR054539">
    <property type="entry name" value="Beta-prop_PDH"/>
</dbReference>
<dbReference type="Proteomes" id="UP000618754">
    <property type="component" value="Unassembled WGS sequence"/>
</dbReference>
<dbReference type="InterPro" id="IPR011041">
    <property type="entry name" value="Quinoprot_gluc/sorb_DH_b-prop"/>
</dbReference>
<keyword evidence="4" id="KW-1185">Reference proteome</keyword>
<protein>
    <submittedName>
        <fullName evidence="3">PQQ-dependent sugar dehydrogenase</fullName>
    </submittedName>
</protein>
<evidence type="ECO:0000256" key="1">
    <source>
        <dbReference type="SAM" id="SignalP"/>
    </source>
</evidence>
<dbReference type="Gene3D" id="2.120.10.30">
    <property type="entry name" value="TolB, C-terminal domain"/>
    <property type="match status" value="1"/>
</dbReference>
<dbReference type="Pfam" id="PF22807">
    <property type="entry name" value="TrAA12"/>
    <property type="match status" value="1"/>
</dbReference>
<evidence type="ECO:0000259" key="2">
    <source>
        <dbReference type="Pfam" id="PF22807"/>
    </source>
</evidence>
<proteinExistence type="predicted"/>